<evidence type="ECO:0000259" key="6">
    <source>
        <dbReference type="Pfam" id="PF00501"/>
    </source>
</evidence>
<sequence length="547" mass="57169">MTSTNPGGPDLPDDVGLAHLLDLGLARDPDAVALSRLGPDGWEDRTWAQLHDDVAASAARLLGRGLRPGDRVAILGRTSYAWAVADLAAALVGLITVPIFPTSSPAQMRHILTDSGATACLAEDGREGDVPGEVRGGVALLSLDGLVEPDRDPGGWGAVEPADPTAARAAVRASSVASIVYTSGTTALPKGCVLTHRNLFAAAAAVVEHCTELFADRDAGQPATIVGLPLAHVFGRTVLQAGLYSGSRTALAPGVPEMVGQLAAFEPTWLAVVPYALEKLRKGIVAAGGPPGRHPMLGTALRHVICGGARLDAPIAEFFAGHGVTVLQAYGLTESATAVSVNIPATNRIGTVGRPVPGTTVAIAEDGELLVRGRQVSPGYWPDPQPAEDGWLHTGDLAALDPDGFLRITGRRKEILVTTGGKNVAPVPLEDRLRLHPLVASAMVVAEGRPYVTALLALDHAAVLAWARRHHRAADPASLVADPELRAELTSAVDAANELVSRAESIRRFAVLTEDFTVTAGHLTPTLKMRRDVIEDAFRAQVEGLYP</sequence>
<dbReference type="InterPro" id="IPR000873">
    <property type="entry name" value="AMP-dep_synth/lig_dom"/>
</dbReference>
<gene>
    <name evidence="7" type="ORF">HF577_01640</name>
</gene>
<dbReference type="Gene3D" id="3.40.50.12780">
    <property type="entry name" value="N-terminal domain of ligase-like"/>
    <property type="match status" value="1"/>
</dbReference>
<keyword evidence="3" id="KW-0276">Fatty acid metabolism</keyword>
<evidence type="ECO:0000313" key="7">
    <source>
        <dbReference type="EMBL" id="NMH75812.1"/>
    </source>
</evidence>
<evidence type="ECO:0000256" key="4">
    <source>
        <dbReference type="ARBA" id="ARBA00023098"/>
    </source>
</evidence>
<keyword evidence="8" id="KW-1185">Reference proteome</keyword>
<proteinExistence type="inferred from homology"/>
<evidence type="ECO:0000313" key="8">
    <source>
        <dbReference type="Proteomes" id="UP001296706"/>
    </source>
</evidence>
<evidence type="ECO:0000256" key="2">
    <source>
        <dbReference type="ARBA" id="ARBA00022598"/>
    </source>
</evidence>
<evidence type="ECO:0000256" key="5">
    <source>
        <dbReference type="ARBA" id="ARBA00032875"/>
    </source>
</evidence>
<comment type="similarity">
    <text evidence="1">Belongs to the ATP-dependent AMP-binding enzyme family.</text>
</comment>
<dbReference type="InterPro" id="IPR042099">
    <property type="entry name" value="ANL_N_sf"/>
</dbReference>
<feature type="domain" description="AMP-dependent synthetase/ligase" evidence="6">
    <location>
        <begin position="26"/>
        <end position="381"/>
    </location>
</feature>
<dbReference type="Pfam" id="PF00501">
    <property type="entry name" value="AMP-binding"/>
    <property type="match status" value="1"/>
</dbReference>
<evidence type="ECO:0000256" key="3">
    <source>
        <dbReference type="ARBA" id="ARBA00022832"/>
    </source>
</evidence>
<dbReference type="PANTHER" id="PTHR43272:SF32">
    <property type="entry name" value="AMP-DEPENDENT SYNTHETASE_LIGASE DOMAIN-CONTAINING PROTEIN"/>
    <property type="match status" value="1"/>
</dbReference>
<dbReference type="CDD" id="cd05907">
    <property type="entry name" value="VL_LC_FACS_like"/>
    <property type="match status" value="1"/>
</dbReference>
<organism evidence="7 8">
    <name type="scientific">Pseudonocardia xinjiangensis</name>
    <dbReference type="NCBI Taxonomy" id="75289"/>
    <lineage>
        <taxon>Bacteria</taxon>
        <taxon>Bacillati</taxon>
        <taxon>Actinomycetota</taxon>
        <taxon>Actinomycetes</taxon>
        <taxon>Pseudonocardiales</taxon>
        <taxon>Pseudonocardiaceae</taxon>
        <taxon>Pseudonocardia</taxon>
    </lineage>
</organism>
<evidence type="ECO:0000256" key="1">
    <source>
        <dbReference type="ARBA" id="ARBA00006432"/>
    </source>
</evidence>
<accession>A0ABX1R5Z8</accession>
<dbReference type="EMBL" id="JAAXKY010000002">
    <property type="protein sequence ID" value="NMH75812.1"/>
    <property type="molecule type" value="Genomic_DNA"/>
</dbReference>
<name>A0ABX1R5Z8_9PSEU</name>
<dbReference type="Pfam" id="PF23562">
    <property type="entry name" value="AMP-binding_C_3"/>
    <property type="match status" value="1"/>
</dbReference>
<protein>
    <recommendedName>
        <fullName evidence="5">Acyl-CoA synthetase</fullName>
    </recommendedName>
</protein>
<keyword evidence="2 7" id="KW-0436">Ligase</keyword>
<dbReference type="SUPFAM" id="SSF56801">
    <property type="entry name" value="Acetyl-CoA synthetase-like"/>
    <property type="match status" value="1"/>
</dbReference>
<comment type="caution">
    <text evidence="7">The sequence shown here is derived from an EMBL/GenBank/DDBJ whole genome shotgun (WGS) entry which is preliminary data.</text>
</comment>
<dbReference type="GO" id="GO:0016874">
    <property type="term" value="F:ligase activity"/>
    <property type="evidence" value="ECO:0007669"/>
    <property type="project" value="UniProtKB-KW"/>
</dbReference>
<dbReference type="Proteomes" id="UP001296706">
    <property type="component" value="Unassembled WGS sequence"/>
</dbReference>
<keyword evidence="4" id="KW-0443">Lipid metabolism</keyword>
<reference evidence="7 8" key="1">
    <citation type="submission" date="2020-04" db="EMBL/GenBank/DDBJ databases">
        <authorList>
            <person name="Klaysubun C."/>
            <person name="Duangmal K."/>
            <person name="Lipun K."/>
        </authorList>
    </citation>
    <scope>NUCLEOTIDE SEQUENCE [LARGE SCALE GENOMIC DNA]</scope>
    <source>
        <strain evidence="7 8">JCM 11839</strain>
    </source>
</reference>
<dbReference type="PANTHER" id="PTHR43272">
    <property type="entry name" value="LONG-CHAIN-FATTY-ACID--COA LIGASE"/>
    <property type="match status" value="1"/>
</dbReference>